<sequence length="272" mass="29905">MPQSSLTAWLKKPAAVPQAPKDTVSTDETARTSEKDAIVKALLPTPPQSTPEDSDGSEHATRTEAISWSTGSKANPKVTRPSLPPNVHLRKCTKEDIPAFKQMNSLLLPIRYPDSFYREILEDSLTNDITLLATWHDDPATKGKEKGRLVGAIRCRLFAHPPCSSATDASFSSGSRKDGPMLYLSTLVLLSPYRSHGIASHMLNVLSKRAVEDYGINSVGAHVWEANADGLEWYRKRGFKELGMEKGYYRRLKPSGAVVVQRDVSVLDFVGG</sequence>
<dbReference type="PROSITE" id="PS51186">
    <property type="entry name" value="GNAT"/>
    <property type="match status" value="1"/>
</dbReference>
<feature type="compositionally biased region" description="Polar residues" evidence="3">
    <location>
        <begin position="64"/>
        <end position="73"/>
    </location>
</feature>
<proteinExistence type="predicted"/>
<keyword evidence="1" id="KW-0808">Transferase</keyword>
<dbReference type="GO" id="GO:0016747">
    <property type="term" value="F:acyltransferase activity, transferring groups other than amino-acyl groups"/>
    <property type="evidence" value="ECO:0007669"/>
    <property type="project" value="InterPro"/>
</dbReference>
<evidence type="ECO:0000313" key="6">
    <source>
        <dbReference type="Proteomes" id="UP001324427"/>
    </source>
</evidence>
<name>A0AAV9JYB6_9PEZI</name>
<dbReference type="SUPFAM" id="SSF55729">
    <property type="entry name" value="Acyl-CoA N-acyltransferases (Nat)"/>
    <property type="match status" value="1"/>
</dbReference>
<dbReference type="Pfam" id="PF00583">
    <property type="entry name" value="Acetyltransf_1"/>
    <property type="match status" value="1"/>
</dbReference>
<feature type="compositionally biased region" description="Basic and acidic residues" evidence="3">
    <location>
        <begin position="28"/>
        <end position="38"/>
    </location>
</feature>
<dbReference type="PANTHER" id="PTHR42919:SF8">
    <property type="entry name" value="N-ALPHA-ACETYLTRANSFERASE 50"/>
    <property type="match status" value="1"/>
</dbReference>
<comment type="caution">
    <text evidence="5">The sequence shown here is derived from an EMBL/GenBank/DDBJ whole genome shotgun (WGS) entry which is preliminary data.</text>
</comment>
<evidence type="ECO:0000313" key="5">
    <source>
        <dbReference type="EMBL" id="KAK4550783.1"/>
    </source>
</evidence>
<evidence type="ECO:0000256" key="3">
    <source>
        <dbReference type="SAM" id="MobiDB-lite"/>
    </source>
</evidence>
<feature type="region of interest" description="Disordered" evidence="3">
    <location>
        <begin position="1"/>
        <end position="87"/>
    </location>
</feature>
<dbReference type="GO" id="GO:0007064">
    <property type="term" value="P:mitotic sister chromatid cohesion"/>
    <property type="evidence" value="ECO:0007669"/>
    <property type="project" value="TreeGrafter"/>
</dbReference>
<accession>A0AAV9JYB6</accession>
<dbReference type="EMBL" id="JAVFHQ010000001">
    <property type="protein sequence ID" value="KAK4550783.1"/>
    <property type="molecule type" value="Genomic_DNA"/>
</dbReference>
<keyword evidence="6" id="KW-1185">Reference proteome</keyword>
<dbReference type="InterPro" id="IPR016181">
    <property type="entry name" value="Acyl_CoA_acyltransferase"/>
</dbReference>
<evidence type="ECO:0000256" key="1">
    <source>
        <dbReference type="ARBA" id="ARBA00022679"/>
    </source>
</evidence>
<organism evidence="5 6">
    <name type="scientific">Oleoguttula mirabilis</name>
    <dbReference type="NCBI Taxonomy" id="1507867"/>
    <lineage>
        <taxon>Eukaryota</taxon>
        <taxon>Fungi</taxon>
        <taxon>Dikarya</taxon>
        <taxon>Ascomycota</taxon>
        <taxon>Pezizomycotina</taxon>
        <taxon>Dothideomycetes</taxon>
        <taxon>Dothideomycetidae</taxon>
        <taxon>Mycosphaerellales</taxon>
        <taxon>Teratosphaeriaceae</taxon>
        <taxon>Oleoguttula</taxon>
    </lineage>
</organism>
<dbReference type="Proteomes" id="UP001324427">
    <property type="component" value="Unassembled WGS sequence"/>
</dbReference>
<reference evidence="5 6" key="1">
    <citation type="submission" date="2021-11" db="EMBL/GenBank/DDBJ databases">
        <title>Black yeast isolated from Biological Soil Crust.</title>
        <authorList>
            <person name="Kurbessoian T."/>
        </authorList>
    </citation>
    <scope>NUCLEOTIDE SEQUENCE [LARGE SCALE GENOMIC DNA]</scope>
    <source>
        <strain evidence="5 6">CCFEE 5522</strain>
    </source>
</reference>
<dbReference type="InterPro" id="IPR051556">
    <property type="entry name" value="N-term/lysine_N-AcTrnsfr"/>
</dbReference>
<keyword evidence="2" id="KW-0012">Acyltransferase</keyword>
<protein>
    <recommendedName>
        <fullName evidence="4">N-acetyltransferase domain-containing protein</fullName>
    </recommendedName>
</protein>
<dbReference type="InterPro" id="IPR000182">
    <property type="entry name" value="GNAT_dom"/>
</dbReference>
<feature type="domain" description="N-acetyltransferase" evidence="4">
    <location>
        <begin position="87"/>
        <end position="265"/>
    </location>
</feature>
<evidence type="ECO:0000256" key="2">
    <source>
        <dbReference type="ARBA" id="ARBA00023315"/>
    </source>
</evidence>
<gene>
    <name evidence="5" type="ORF">LTR36_000362</name>
</gene>
<dbReference type="Gene3D" id="3.40.630.30">
    <property type="match status" value="1"/>
</dbReference>
<dbReference type="AlphaFoldDB" id="A0AAV9JYB6"/>
<dbReference type="PANTHER" id="PTHR42919">
    <property type="entry name" value="N-ALPHA-ACETYLTRANSFERASE"/>
    <property type="match status" value="1"/>
</dbReference>
<evidence type="ECO:0000259" key="4">
    <source>
        <dbReference type="PROSITE" id="PS51186"/>
    </source>
</evidence>
<dbReference type="GO" id="GO:0031415">
    <property type="term" value="C:NatA complex"/>
    <property type="evidence" value="ECO:0007669"/>
    <property type="project" value="TreeGrafter"/>
</dbReference>